<gene>
    <name evidence="2" type="ORF">E3O44_00490</name>
</gene>
<dbReference type="PANTHER" id="PTHR37691">
    <property type="entry name" value="BLR3518 PROTEIN"/>
    <property type="match status" value="1"/>
</dbReference>
<dbReference type="InterPro" id="IPR003787">
    <property type="entry name" value="Sulphur_relay_DsrE/F-like"/>
</dbReference>
<dbReference type="Proteomes" id="UP000297608">
    <property type="component" value="Unassembled WGS sequence"/>
</dbReference>
<dbReference type="EMBL" id="SOFG01000004">
    <property type="protein sequence ID" value="TFB90131.1"/>
    <property type="molecule type" value="Genomic_DNA"/>
</dbReference>
<protein>
    <recommendedName>
        <fullName evidence="4">Sulfur reduction protein DsrE</fullName>
    </recommendedName>
</protein>
<dbReference type="SUPFAM" id="SSF75169">
    <property type="entry name" value="DsrEFH-like"/>
    <property type="match status" value="1"/>
</dbReference>
<evidence type="ECO:0000256" key="1">
    <source>
        <dbReference type="SAM" id="MobiDB-lite"/>
    </source>
</evidence>
<dbReference type="Pfam" id="PF02635">
    <property type="entry name" value="DsrE"/>
    <property type="match status" value="1"/>
</dbReference>
<dbReference type="PANTHER" id="PTHR37691:SF1">
    <property type="entry name" value="BLR3518 PROTEIN"/>
    <property type="match status" value="1"/>
</dbReference>
<organism evidence="2 3">
    <name type="scientific">Cryobacterium algoricola</name>
    <dbReference type="NCBI Taxonomy" id="1259183"/>
    <lineage>
        <taxon>Bacteria</taxon>
        <taxon>Bacillati</taxon>
        <taxon>Actinomycetota</taxon>
        <taxon>Actinomycetes</taxon>
        <taxon>Micrococcales</taxon>
        <taxon>Microbacteriaceae</taxon>
        <taxon>Cryobacterium</taxon>
    </lineage>
</organism>
<evidence type="ECO:0000313" key="2">
    <source>
        <dbReference type="EMBL" id="TFB90131.1"/>
    </source>
</evidence>
<proteinExistence type="predicted"/>
<dbReference type="Gene3D" id="3.40.1260.10">
    <property type="entry name" value="DsrEFH-like"/>
    <property type="match status" value="1"/>
</dbReference>
<keyword evidence="3" id="KW-1185">Reference proteome</keyword>
<comment type="caution">
    <text evidence="2">The sequence shown here is derived from an EMBL/GenBank/DDBJ whole genome shotgun (WGS) entry which is preliminary data.</text>
</comment>
<dbReference type="InterPro" id="IPR027396">
    <property type="entry name" value="DsrEFH-like"/>
</dbReference>
<evidence type="ECO:0008006" key="4">
    <source>
        <dbReference type="Google" id="ProtNLM"/>
    </source>
</evidence>
<sequence length="148" mass="15306">MHDMPPVVPESRRPSVTEAGTADDMEPNGGGHGQAVTSAGLVLHVSGADATLIQGGIRSALNARAQLPTLAIEIVVQGPVVLFLRAGSVLEPALTELAATPVRVLSCQNSMRSVGLDAADLLPSVSVVPAAVAHLTVRQFKGWAYIRV</sequence>
<accession>A0ABY2IHK5</accession>
<evidence type="ECO:0000313" key="3">
    <source>
        <dbReference type="Proteomes" id="UP000297608"/>
    </source>
</evidence>
<reference evidence="2 3" key="1">
    <citation type="submission" date="2019-03" db="EMBL/GenBank/DDBJ databases">
        <title>Genomics of glacier-inhabiting Cryobacterium strains.</title>
        <authorList>
            <person name="Liu Q."/>
            <person name="Xin Y.-H."/>
        </authorList>
    </citation>
    <scope>NUCLEOTIDE SEQUENCE [LARGE SCALE GENOMIC DNA]</scope>
    <source>
        <strain evidence="2 3">MDB2-B</strain>
    </source>
</reference>
<name>A0ABY2IHK5_9MICO</name>
<feature type="region of interest" description="Disordered" evidence="1">
    <location>
        <begin position="1"/>
        <end position="33"/>
    </location>
</feature>